<feature type="signal peptide" evidence="1">
    <location>
        <begin position="1"/>
        <end position="22"/>
    </location>
</feature>
<dbReference type="AlphaFoldDB" id="A0A1I7SUJ0"/>
<name>A0A1I7SUJ0_BURXY</name>
<accession>A0A1I7SUJ0</accession>
<keyword evidence="1" id="KW-0732">Signal</keyword>
<feature type="chain" id="PRO_5009306642" evidence="1">
    <location>
        <begin position="23"/>
        <end position="89"/>
    </location>
</feature>
<evidence type="ECO:0000256" key="1">
    <source>
        <dbReference type="SAM" id="SignalP"/>
    </source>
</evidence>
<dbReference type="WBParaSite" id="BXY_1671200.1">
    <property type="protein sequence ID" value="BXY_1671200.1"/>
    <property type="gene ID" value="BXY_1671200"/>
</dbReference>
<sequence length="89" mass="10554">MQSTWTWNALVVFVMLILSVHSQQFTDEDNVIESLLLRRLRRGLGPPADRTEQEMPRFVDIIIEPKRYTRNHYTPTPCRWKLCASLFGY</sequence>
<organism evidence="2 3">
    <name type="scientific">Bursaphelenchus xylophilus</name>
    <name type="common">Pinewood nematode worm</name>
    <name type="synonym">Aphelenchoides xylophilus</name>
    <dbReference type="NCBI Taxonomy" id="6326"/>
    <lineage>
        <taxon>Eukaryota</taxon>
        <taxon>Metazoa</taxon>
        <taxon>Ecdysozoa</taxon>
        <taxon>Nematoda</taxon>
        <taxon>Chromadorea</taxon>
        <taxon>Rhabditida</taxon>
        <taxon>Tylenchina</taxon>
        <taxon>Tylenchomorpha</taxon>
        <taxon>Aphelenchoidea</taxon>
        <taxon>Aphelenchoididae</taxon>
        <taxon>Bursaphelenchus</taxon>
    </lineage>
</organism>
<dbReference type="Proteomes" id="UP000095284">
    <property type="component" value="Unplaced"/>
</dbReference>
<evidence type="ECO:0000313" key="2">
    <source>
        <dbReference type="Proteomes" id="UP000095284"/>
    </source>
</evidence>
<evidence type="ECO:0000313" key="3">
    <source>
        <dbReference type="WBParaSite" id="BXY_1671200.1"/>
    </source>
</evidence>
<proteinExistence type="predicted"/>
<protein>
    <submittedName>
        <fullName evidence="3">Conotoxin</fullName>
    </submittedName>
</protein>
<reference evidence="3" key="1">
    <citation type="submission" date="2016-11" db="UniProtKB">
        <authorList>
            <consortium name="WormBaseParasite"/>
        </authorList>
    </citation>
    <scope>IDENTIFICATION</scope>
</reference>